<dbReference type="Gene3D" id="3.40.630.30">
    <property type="match status" value="1"/>
</dbReference>
<dbReference type="PANTHER" id="PTHR43877">
    <property type="entry name" value="AMINOALKYLPHOSPHONATE N-ACETYLTRANSFERASE-RELATED-RELATED"/>
    <property type="match status" value="1"/>
</dbReference>
<evidence type="ECO:0000313" key="4">
    <source>
        <dbReference type="EMBL" id="MDC7682254.1"/>
    </source>
</evidence>
<dbReference type="Proteomes" id="UP001214854">
    <property type="component" value="Unassembled WGS sequence"/>
</dbReference>
<evidence type="ECO:0000313" key="5">
    <source>
        <dbReference type="Proteomes" id="UP001214854"/>
    </source>
</evidence>
<evidence type="ECO:0000259" key="3">
    <source>
        <dbReference type="PROSITE" id="PS51186"/>
    </source>
</evidence>
<dbReference type="Pfam" id="PF00583">
    <property type="entry name" value="Acetyltransf_1"/>
    <property type="match status" value="1"/>
</dbReference>
<dbReference type="SUPFAM" id="SSF55729">
    <property type="entry name" value="Acyl-CoA N-acyltransferases (Nat)"/>
    <property type="match status" value="1"/>
</dbReference>
<dbReference type="InterPro" id="IPR050832">
    <property type="entry name" value="Bact_Acetyltransf"/>
</dbReference>
<dbReference type="RefSeq" id="WP_272746764.1">
    <property type="nucleotide sequence ID" value="NZ_JAQQKX010000002.1"/>
</dbReference>
<keyword evidence="1" id="KW-0808">Transferase</keyword>
<proteinExistence type="predicted"/>
<organism evidence="4 5">
    <name type="scientific">Asticcacaulis aquaticus</name>
    <dbReference type="NCBI Taxonomy" id="2984212"/>
    <lineage>
        <taxon>Bacteria</taxon>
        <taxon>Pseudomonadati</taxon>
        <taxon>Pseudomonadota</taxon>
        <taxon>Alphaproteobacteria</taxon>
        <taxon>Caulobacterales</taxon>
        <taxon>Caulobacteraceae</taxon>
        <taxon>Asticcacaulis</taxon>
    </lineage>
</organism>
<accession>A0ABT5HQJ1</accession>
<protein>
    <submittedName>
        <fullName evidence="4">N-acetyltransferase</fullName>
    </submittedName>
</protein>
<dbReference type="PANTHER" id="PTHR43877:SF2">
    <property type="entry name" value="AMINOALKYLPHOSPHONATE N-ACETYLTRANSFERASE-RELATED"/>
    <property type="match status" value="1"/>
</dbReference>
<name>A0ABT5HQJ1_9CAUL</name>
<keyword evidence="5" id="KW-1185">Reference proteome</keyword>
<dbReference type="CDD" id="cd04301">
    <property type="entry name" value="NAT_SF"/>
    <property type="match status" value="1"/>
</dbReference>
<feature type="domain" description="N-acetyltransferase" evidence="3">
    <location>
        <begin position="1"/>
        <end position="170"/>
    </location>
</feature>
<keyword evidence="2" id="KW-0012">Acyltransferase</keyword>
<dbReference type="PROSITE" id="PS51186">
    <property type="entry name" value="GNAT"/>
    <property type="match status" value="1"/>
</dbReference>
<dbReference type="InterPro" id="IPR016181">
    <property type="entry name" value="Acyl_CoA_acyltransferase"/>
</dbReference>
<gene>
    <name evidence="4" type="ORF">PQU92_03140</name>
</gene>
<evidence type="ECO:0000256" key="1">
    <source>
        <dbReference type="ARBA" id="ARBA00022679"/>
    </source>
</evidence>
<dbReference type="InterPro" id="IPR000182">
    <property type="entry name" value="GNAT_dom"/>
</dbReference>
<dbReference type="EMBL" id="JAQQKX010000002">
    <property type="protein sequence ID" value="MDC7682254.1"/>
    <property type="molecule type" value="Genomic_DNA"/>
</dbReference>
<comment type="caution">
    <text evidence="4">The sequence shown here is derived from an EMBL/GenBank/DDBJ whole genome shotgun (WGS) entry which is preliminary data.</text>
</comment>
<sequence length="170" mass="19280">MLIHSVQASDIPALSALAKATFTDTFGHLYPTDDLNAYLDKAYAPDVLLREIDEADQFWRIVYDEAHMAIAYIQAGPVGLPHIEADKHTQGEIKRLYVATSAQGRGLGKRLLELGLDYLKARYDDAPQWVGVWSENHRAQKLYLGYGFKRVGDYGFKVGRTTDFEFILRR</sequence>
<reference evidence="4 5" key="1">
    <citation type="submission" date="2023-01" db="EMBL/GenBank/DDBJ databases">
        <title>Novel species of the genus Asticcacaulis isolated from rivers.</title>
        <authorList>
            <person name="Lu H."/>
        </authorList>
    </citation>
    <scope>NUCLEOTIDE SEQUENCE [LARGE SCALE GENOMIC DNA]</scope>
    <source>
        <strain evidence="4 5">BYS171W</strain>
    </source>
</reference>
<evidence type="ECO:0000256" key="2">
    <source>
        <dbReference type="ARBA" id="ARBA00023315"/>
    </source>
</evidence>